<dbReference type="AlphaFoldDB" id="A0A178DEY9"/>
<dbReference type="Proteomes" id="UP000185904">
    <property type="component" value="Unassembled WGS sequence"/>
</dbReference>
<dbReference type="RefSeq" id="XP_022505259.1">
    <property type="nucleotide sequence ID" value="XM_022638976.1"/>
</dbReference>
<protein>
    <submittedName>
        <fullName evidence="2">Uncharacterized protein</fullName>
    </submittedName>
</protein>
<keyword evidence="3" id="KW-1185">Reference proteome</keyword>
<feature type="compositionally biased region" description="Basic and acidic residues" evidence="1">
    <location>
        <begin position="1"/>
        <end position="11"/>
    </location>
</feature>
<dbReference type="EMBL" id="LVCJ01000002">
    <property type="protein sequence ID" value="OAL40247.1"/>
    <property type="molecule type" value="Genomic_DNA"/>
</dbReference>
<proteinExistence type="predicted"/>
<comment type="caution">
    <text evidence="2">The sequence shown here is derived from an EMBL/GenBank/DDBJ whole genome shotgun (WGS) entry which is preliminary data.</text>
</comment>
<evidence type="ECO:0000313" key="3">
    <source>
        <dbReference type="Proteomes" id="UP000185904"/>
    </source>
</evidence>
<sequence>MDRVSQNLEKKGVRKQPATQYERPLRTFGPEESDTAFEDCTMVFSVDISGSTEGKILRQERIVVESVVAQVSQESRRSSCVIPWDSEAHEIITVDELDRLDSAGGTDPNAMLQSRQHLDVLRKADLWFLLTDGEIDTQHIQQFAAGLGKNGLHNKACVLILFGYHFRPPLLANISVGVSVFAAFPDCIFLFHDVIEGDAFVLQCKGCLAEILGSSFSNPIIDHTTTWGDLYKFDYAKLKALQVPPRFDIKANEVLLQDRRQVNLDHVFKGELTPEETAAIFSNHENLNSVLLTASSRGQDRDVTNWLLQQRQASQDVDIRHLKRKDVNGLAQESIQEIVGASIRNSFTGKNRNRCQSVLRSAHRANWLALADESEKLSRTNKDQDFLILEALEKMELVSRAGLNSPACLSPSISKSTYSPEIVDKGAPSIQTKWDPCFTATDLTTSKGALPAQLLVKTIRENYSYIPGFSVIPHTGLAAVKCPCCNDHTQTWALLLKAPPEGIHTQGFVPAHSNCQVKYALAMGGYPETDIVSAFICCDPCAFALLEHGTSPLNEQLTGALPLSDWFDDRENEQTWLRACAVSLAHRFYQDDIFAVMYAVLKEALSRIEAASRDQSAFFQSLLSPAMEALESRATVLRASGTRSSIKSAAIDMIKDGVCFQAPFTSRRQLTPAVAELLQHPLESFVILMKHISTRRLSLVFIRLLWQIMEDVLSLHSEARQQAYDYLESLEPQPTVSEVGVTFKARSYRYTLDISELVRRDVMSLRTIGLFAEIPDAWDTFRKHCTPALHSCLWKFAKHCKEDRTASVTEIFGKWLDFGDFVALCEDPTNETMVIRWAYSASGLSKKPLMRLGEFREANPPDMLTPLPELG</sequence>
<organism evidence="2 3">
    <name type="scientific">Fonsecaea nubica</name>
    <dbReference type="NCBI Taxonomy" id="856822"/>
    <lineage>
        <taxon>Eukaryota</taxon>
        <taxon>Fungi</taxon>
        <taxon>Dikarya</taxon>
        <taxon>Ascomycota</taxon>
        <taxon>Pezizomycotina</taxon>
        <taxon>Eurotiomycetes</taxon>
        <taxon>Chaetothyriomycetidae</taxon>
        <taxon>Chaetothyriales</taxon>
        <taxon>Herpotrichiellaceae</taxon>
        <taxon>Fonsecaea</taxon>
    </lineage>
</organism>
<dbReference type="GeneID" id="34584093"/>
<accession>A0A178DEY9</accession>
<name>A0A178DEY9_9EURO</name>
<reference evidence="2 3" key="1">
    <citation type="submission" date="2016-03" db="EMBL/GenBank/DDBJ databases">
        <title>The draft genome sequence of Fonsecaea nubica causative agent of cutaneous subcutaneous infection in human host.</title>
        <authorList>
            <person name="Costa F."/>
            <person name="Sybren D.H."/>
            <person name="Raittz R.T."/>
            <person name="Weiss V.A."/>
            <person name="Leao A.C."/>
            <person name="Gomes R."/>
            <person name="De Souza E.M."/>
            <person name="Pedrosa F.O."/>
            <person name="Steffens M.B."/>
            <person name="Bombassaro A."/>
            <person name="Tadra-Sfeir M.Z."/>
            <person name="Moreno L.F."/>
            <person name="Najafzadeh M.J."/>
            <person name="Felipe M.S."/>
            <person name="Teixeira M."/>
            <person name="Sun J."/>
            <person name="Xi L."/>
            <person name="Castro M.A."/>
            <person name="Vicente V.A."/>
        </authorList>
    </citation>
    <scope>NUCLEOTIDE SEQUENCE [LARGE SCALE GENOMIC DNA]</scope>
    <source>
        <strain evidence="2 3">CBS 269.64</strain>
    </source>
</reference>
<dbReference type="OrthoDB" id="4160666at2759"/>
<evidence type="ECO:0000256" key="1">
    <source>
        <dbReference type="SAM" id="MobiDB-lite"/>
    </source>
</evidence>
<gene>
    <name evidence="2" type="ORF">AYO20_00667</name>
</gene>
<evidence type="ECO:0000313" key="2">
    <source>
        <dbReference type="EMBL" id="OAL40247.1"/>
    </source>
</evidence>
<feature type="region of interest" description="Disordered" evidence="1">
    <location>
        <begin position="1"/>
        <end position="22"/>
    </location>
</feature>